<evidence type="ECO:0000256" key="7">
    <source>
        <dbReference type="ARBA" id="ARBA00022989"/>
    </source>
</evidence>
<dbReference type="InterPro" id="IPR051142">
    <property type="entry name" value="Glycosyltransferase_29"/>
</dbReference>
<sequence>MVNCNVKKIFITFMVVCPPVLFCVVYVFNSAMFRPNIEPTLSIYSVVEEFTKLATQVNVTDLELELNFTSCTKGFLKKAIKKYVYSFDPNIPLFLTSNFKEWTDYARMKTSSEPFGFKNHEDVVERVLKLLPEANKTTPIGLTDHGDCKRCILVASSGVSTGKGLGKLIDKYDVVIRMNNAPVKKYEKDVGSKTTFRLVYPESAFRTSSSYDKNSVLVFVPYKLDDYLWLEAVIKGDDPIKKGLKFWKKSATSLNKPADKIQILNPYLGHEVANYHMKTKKRPSTGAMAVVMALHYCDHLHITGYGYHPNVTIHYYEKSKGIPRDGAHSWFNENRYIMKLLYCGVIEKDLTGLYEAEVRIRGSELFNCSEPLSTE</sequence>
<dbReference type="InterPro" id="IPR038578">
    <property type="entry name" value="GT29-like_sf"/>
</dbReference>
<keyword evidence="10" id="KW-0325">Glycoprotein</keyword>
<proteinExistence type="inferred from homology"/>
<reference evidence="13" key="1">
    <citation type="submission" date="2025-08" db="UniProtKB">
        <authorList>
            <consortium name="RefSeq"/>
        </authorList>
    </citation>
    <scope>IDENTIFICATION</scope>
    <source>
        <tissue evidence="13">Testes</tissue>
    </source>
</reference>
<keyword evidence="7 11" id="KW-1133">Transmembrane helix</keyword>
<dbReference type="PANTHER" id="PTHR13713:SF95">
    <property type="entry name" value="CMP-N-ACETYLNEURAMINATE-BETA-GALACTOSAMIDE- ALPHA-2,3-SIALYLTRANSFERASE 4 ISOFORM 1"/>
    <property type="match status" value="1"/>
</dbReference>
<evidence type="ECO:0000256" key="4">
    <source>
        <dbReference type="ARBA" id="ARBA00022679"/>
    </source>
</evidence>
<keyword evidence="9 11" id="KW-0472">Membrane</keyword>
<evidence type="ECO:0000313" key="12">
    <source>
        <dbReference type="Proteomes" id="UP000694865"/>
    </source>
</evidence>
<dbReference type="InterPro" id="IPR001675">
    <property type="entry name" value="Glyco_trans_29"/>
</dbReference>
<keyword evidence="6" id="KW-0735">Signal-anchor</keyword>
<keyword evidence="12" id="KW-1185">Reference proteome</keyword>
<evidence type="ECO:0000256" key="3">
    <source>
        <dbReference type="ARBA" id="ARBA00022676"/>
    </source>
</evidence>
<gene>
    <name evidence="13" type="primary">LOC102802302</name>
</gene>
<dbReference type="CDD" id="cd23967">
    <property type="entry name" value="GT29_ST3GAL3_4_5_6"/>
    <property type="match status" value="1"/>
</dbReference>
<keyword evidence="5 11" id="KW-0812">Transmembrane</keyword>
<dbReference type="Proteomes" id="UP000694865">
    <property type="component" value="Unplaced"/>
</dbReference>
<dbReference type="PANTHER" id="PTHR13713">
    <property type="entry name" value="SIALYLTRANSFERASE"/>
    <property type="match status" value="1"/>
</dbReference>
<keyword evidence="4" id="KW-0808">Transferase</keyword>
<evidence type="ECO:0000256" key="2">
    <source>
        <dbReference type="ARBA" id="ARBA00006003"/>
    </source>
</evidence>
<keyword evidence="3" id="KW-0328">Glycosyltransferase</keyword>
<dbReference type="RefSeq" id="XP_006816066.1">
    <property type="nucleotide sequence ID" value="XM_006816003.1"/>
</dbReference>
<evidence type="ECO:0000256" key="8">
    <source>
        <dbReference type="ARBA" id="ARBA00023034"/>
    </source>
</evidence>
<keyword evidence="8" id="KW-0333">Golgi apparatus</keyword>
<evidence type="ECO:0000256" key="6">
    <source>
        <dbReference type="ARBA" id="ARBA00022968"/>
    </source>
</evidence>
<feature type="transmembrane region" description="Helical" evidence="11">
    <location>
        <begin position="9"/>
        <end position="28"/>
    </location>
</feature>
<organism evidence="12 13">
    <name type="scientific">Saccoglossus kowalevskii</name>
    <name type="common">Acorn worm</name>
    <dbReference type="NCBI Taxonomy" id="10224"/>
    <lineage>
        <taxon>Eukaryota</taxon>
        <taxon>Metazoa</taxon>
        <taxon>Hemichordata</taxon>
        <taxon>Enteropneusta</taxon>
        <taxon>Harrimaniidae</taxon>
        <taxon>Saccoglossus</taxon>
    </lineage>
</organism>
<name>A0ABM0M7S5_SACKO</name>
<dbReference type="GeneID" id="102802302"/>
<evidence type="ECO:0000256" key="1">
    <source>
        <dbReference type="ARBA" id="ARBA00004323"/>
    </source>
</evidence>
<comment type="subcellular location">
    <subcellularLocation>
        <location evidence="1">Golgi apparatus membrane</location>
        <topology evidence="1">Single-pass type II membrane protein</topology>
    </subcellularLocation>
</comment>
<dbReference type="Pfam" id="PF00777">
    <property type="entry name" value="Glyco_transf_29"/>
    <property type="match status" value="1"/>
</dbReference>
<dbReference type="Gene3D" id="3.90.1480.20">
    <property type="entry name" value="Glycosyl transferase family 29"/>
    <property type="match status" value="1"/>
</dbReference>
<evidence type="ECO:0000256" key="10">
    <source>
        <dbReference type="ARBA" id="ARBA00023180"/>
    </source>
</evidence>
<evidence type="ECO:0000256" key="9">
    <source>
        <dbReference type="ARBA" id="ARBA00023136"/>
    </source>
</evidence>
<comment type="similarity">
    <text evidence="2">Belongs to the glycosyltransferase 29 family.</text>
</comment>
<protein>
    <submittedName>
        <fullName evidence="13">CMP-N-acetylneuraminate-beta-1,4-galactoside alpha-2,3-sialyltransferase-like</fullName>
    </submittedName>
</protein>
<evidence type="ECO:0000256" key="11">
    <source>
        <dbReference type="SAM" id="Phobius"/>
    </source>
</evidence>
<accession>A0ABM0M7S5</accession>
<evidence type="ECO:0000256" key="5">
    <source>
        <dbReference type="ARBA" id="ARBA00022692"/>
    </source>
</evidence>
<evidence type="ECO:0000313" key="13">
    <source>
        <dbReference type="RefSeq" id="XP_006816066.1"/>
    </source>
</evidence>